<dbReference type="RefSeq" id="WP_111269396.1">
    <property type="nucleotide sequence ID" value="NZ_QKWW01000017.1"/>
</dbReference>
<dbReference type="EMBL" id="QKWW01000017">
    <property type="protein sequence ID" value="PZT56623.1"/>
    <property type="molecule type" value="Genomic_DNA"/>
</dbReference>
<dbReference type="Pfam" id="PF19787">
    <property type="entry name" value="DUF6271"/>
    <property type="match status" value="1"/>
</dbReference>
<dbReference type="InterPro" id="IPR046238">
    <property type="entry name" value="DUF6271"/>
</dbReference>
<evidence type="ECO:0000313" key="1">
    <source>
        <dbReference type="EMBL" id="PZT56623.1"/>
    </source>
</evidence>
<dbReference type="AlphaFoldDB" id="A0A2W6QHH2"/>
<evidence type="ECO:0000313" key="2">
    <source>
        <dbReference type="Proteomes" id="UP000249204"/>
    </source>
</evidence>
<comment type="caution">
    <text evidence="1">The sequence shown here is derived from an EMBL/GenBank/DDBJ whole genome shotgun (WGS) entry which is preliminary data.</text>
</comment>
<sequence length="441" mass="51086">MKSVYFIPSNRNIERCLTSYMKEIDFAQKKYGIHIPIVVPETNDKQFVAQNARTINLLQEKYPKIEILHLTTKLQEAYFDILLAGEDPEFKKVFLAQHTDYGNCMNKLFLMTCSLGADALHRRDSDTRLIFDELKAEELYPIELELNYLGKRISDCSNITINTADKSILNREIWVVGGNYYGEWNLDVRDFARVSFDPIYRLYELLGFPKESVVDICNTAFQLDQQFTQGEKQTLVTSVNDGLNPDCGNVAVYKLHEKLPNLPGRNTAAADYFAFDTATALGIPSIHHTREVFHEYKKDEFQLANKMKYWEGVSKFADYFNAYMSIYDSDLNKTFGADRKEVITNDIVQAIKSYVSEFSKLGVHERVERIDRIANEVLIPFDEKYSQVGDYIIEHSEQLVREANQEYEFHVKLIENWDRLIQRAKEIDLRKVADSNSVANT</sequence>
<gene>
    <name evidence="1" type="ORF">DN757_06170</name>
</gene>
<proteinExistence type="predicted"/>
<protein>
    <submittedName>
        <fullName evidence="1">Uncharacterized protein</fullName>
    </submittedName>
</protein>
<organism evidence="1 2">
    <name type="scientific">Paenibacillus silvae</name>
    <dbReference type="NCBI Taxonomy" id="1325358"/>
    <lineage>
        <taxon>Bacteria</taxon>
        <taxon>Bacillati</taxon>
        <taxon>Bacillota</taxon>
        <taxon>Bacilli</taxon>
        <taxon>Bacillales</taxon>
        <taxon>Paenibacillaceae</taxon>
        <taxon>Paenibacillus</taxon>
    </lineage>
</organism>
<name>A0A2W6QHH2_9BACL</name>
<reference evidence="1 2" key="1">
    <citation type="submission" date="2018-06" db="EMBL/GenBank/DDBJ databases">
        <title>Isolation of heavy metals resistant Paenibacillus silvae NC2 from Gold-Copper mine in ZiJin, China.</title>
        <authorList>
            <person name="Xu J."/>
            <person name="Mazhar H.S."/>
            <person name="Rensing C."/>
        </authorList>
    </citation>
    <scope>NUCLEOTIDE SEQUENCE [LARGE SCALE GENOMIC DNA]</scope>
    <source>
        <strain evidence="1 2">NC2</strain>
    </source>
</reference>
<dbReference type="Proteomes" id="UP000249204">
    <property type="component" value="Unassembled WGS sequence"/>
</dbReference>
<accession>A0A2W6QHH2</accession>